<organism evidence="1 2">
    <name type="scientific">Oryza meyeriana var. granulata</name>
    <dbReference type="NCBI Taxonomy" id="110450"/>
    <lineage>
        <taxon>Eukaryota</taxon>
        <taxon>Viridiplantae</taxon>
        <taxon>Streptophyta</taxon>
        <taxon>Embryophyta</taxon>
        <taxon>Tracheophyta</taxon>
        <taxon>Spermatophyta</taxon>
        <taxon>Magnoliopsida</taxon>
        <taxon>Liliopsida</taxon>
        <taxon>Poales</taxon>
        <taxon>Poaceae</taxon>
        <taxon>BOP clade</taxon>
        <taxon>Oryzoideae</taxon>
        <taxon>Oryzeae</taxon>
        <taxon>Oryzinae</taxon>
        <taxon>Oryza</taxon>
        <taxon>Oryza meyeriana</taxon>
    </lineage>
</organism>
<proteinExistence type="predicted"/>
<reference evidence="1 2" key="1">
    <citation type="submission" date="2019-11" db="EMBL/GenBank/DDBJ databases">
        <title>Whole genome sequence of Oryza granulata.</title>
        <authorList>
            <person name="Li W."/>
        </authorList>
    </citation>
    <scope>NUCLEOTIDE SEQUENCE [LARGE SCALE GENOMIC DNA]</scope>
    <source>
        <strain evidence="2">cv. Menghai</strain>
        <tissue evidence="1">Leaf</tissue>
    </source>
</reference>
<dbReference type="Proteomes" id="UP000479710">
    <property type="component" value="Unassembled WGS sequence"/>
</dbReference>
<sequence>MDAASGGERVGLLASYVTGTTTCHVLAGIALASLAPAKLPAGCAVRRRRRHPMEVITAVPTNLIKR</sequence>
<evidence type="ECO:0000313" key="2">
    <source>
        <dbReference type="Proteomes" id="UP000479710"/>
    </source>
</evidence>
<accession>A0A6G1BUZ0</accession>
<evidence type="ECO:0000313" key="1">
    <source>
        <dbReference type="EMBL" id="KAF0891474.1"/>
    </source>
</evidence>
<comment type="caution">
    <text evidence="1">The sequence shown here is derived from an EMBL/GenBank/DDBJ whole genome shotgun (WGS) entry which is preliminary data.</text>
</comment>
<keyword evidence="2" id="KW-1185">Reference proteome</keyword>
<protein>
    <submittedName>
        <fullName evidence="1">Uncharacterized protein</fullName>
    </submittedName>
</protein>
<name>A0A6G1BUZ0_9ORYZ</name>
<dbReference type="EMBL" id="SPHZ02000011">
    <property type="protein sequence ID" value="KAF0891474.1"/>
    <property type="molecule type" value="Genomic_DNA"/>
</dbReference>
<gene>
    <name evidence="1" type="ORF">E2562_009887</name>
</gene>
<dbReference type="AlphaFoldDB" id="A0A6G1BUZ0"/>